<dbReference type="EMBL" id="CP144747">
    <property type="protein sequence ID" value="WVZ64445.1"/>
    <property type="molecule type" value="Genomic_DNA"/>
</dbReference>
<gene>
    <name evidence="1" type="ORF">U9M48_013955</name>
</gene>
<name>A0AAQ3T1J6_PASNO</name>
<evidence type="ECO:0000313" key="1">
    <source>
        <dbReference type="EMBL" id="WVZ64445.1"/>
    </source>
</evidence>
<dbReference type="AlphaFoldDB" id="A0AAQ3T1J6"/>
<protein>
    <submittedName>
        <fullName evidence="1">Uncharacterized protein</fullName>
    </submittedName>
</protein>
<organism evidence="1 2">
    <name type="scientific">Paspalum notatum var. saurae</name>
    <dbReference type="NCBI Taxonomy" id="547442"/>
    <lineage>
        <taxon>Eukaryota</taxon>
        <taxon>Viridiplantae</taxon>
        <taxon>Streptophyta</taxon>
        <taxon>Embryophyta</taxon>
        <taxon>Tracheophyta</taxon>
        <taxon>Spermatophyta</taxon>
        <taxon>Magnoliopsida</taxon>
        <taxon>Liliopsida</taxon>
        <taxon>Poales</taxon>
        <taxon>Poaceae</taxon>
        <taxon>PACMAD clade</taxon>
        <taxon>Panicoideae</taxon>
        <taxon>Andropogonodae</taxon>
        <taxon>Paspaleae</taxon>
        <taxon>Paspalinae</taxon>
        <taxon>Paspalum</taxon>
    </lineage>
</organism>
<evidence type="ECO:0000313" key="2">
    <source>
        <dbReference type="Proteomes" id="UP001341281"/>
    </source>
</evidence>
<dbReference type="Proteomes" id="UP001341281">
    <property type="component" value="Chromosome 03"/>
</dbReference>
<reference evidence="1 2" key="1">
    <citation type="submission" date="2024-02" db="EMBL/GenBank/DDBJ databases">
        <title>High-quality chromosome-scale genome assembly of Pensacola bahiagrass (Paspalum notatum Flugge var. saurae).</title>
        <authorList>
            <person name="Vega J.M."/>
            <person name="Podio M."/>
            <person name="Orjuela J."/>
            <person name="Siena L.A."/>
            <person name="Pessino S.C."/>
            <person name="Combes M.C."/>
            <person name="Mariac C."/>
            <person name="Albertini E."/>
            <person name="Pupilli F."/>
            <person name="Ortiz J.P.A."/>
            <person name="Leblanc O."/>
        </authorList>
    </citation>
    <scope>NUCLEOTIDE SEQUENCE [LARGE SCALE GENOMIC DNA]</scope>
    <source>
        <strain evidence="1">R1</strain>
        <tissue evidence="1">Leaf</tissue>
    </source>
</reference>
<proteinExistence type="predicted"/>
<keyword evidence="2" id="KW-1185">Reference proteome</keyword>
<accession>A0AAQ3T1J6</accession>
<sequence>MGKVSPDYGRGLAYYVHVRINLTFINAGEAAADELGAVVAGQSVKSSTAGEAAVNEAGAAPGPHGVILRRA</sequence>